<feature type="region of interest" description="Disordered" evidence="8">
    <location>
        <begin position="1"/>
        <end position="31"/>
    </location>
</feature>
<evidence type="ECO:0000256" key="4">
    <source>
        <dbReference type="ARBA" id="ARBA00022692"/>
    </source>
</evidence>
<dbReference type="CDD" id="cd06261">
    <property type="entry name" value="TM_PBP2"/>
    <property type="match status" value="1"/>
</dbReference>
<keyword evidence="3" id="KW-1003">Cell membrane</keyword>
<dbReference type="Pfam" id="PF00528">
    <property type="entry name" value="BPD_transp_1"/>
    <property type="match status" value="1"/>
</dbReference>
<dbReference type="Proteomes" id="UP000198867">
    <property type="component" value="Unassembled WGS sequence"/>
</dbReference>
<gene>
    <name evidence="10" type="ORF">SAMN05216219_0410</name>
</gene>
<keyword evidence="4 7" id="KW-0812">Transmembrane</keyword>
<evidence type="ECO:0000256" key="5">
    <source>
        <dbReference type="ARBA" id="ARBA00022989"/>
    </source>
</evidence>
<dbReference type="RefSeq" id="WP_245762339.1">
    <property type="nucleotide sequence ID" value="NZ_FOVM01000001.1"/>
</dbReference>
<feature type="transmembrane region" description="Helical" evidence="7">
    <location>
        <begin position="38"/>
        <end position="64"/>
    </location>
</feature>
<feature type="transmembrane region" description="Helical" evidence="7">
    <location>
        <begin position="100"/>
        <end position="121"/>
    </location>
</feature>
<keyword evidence="5 7" id="KW-1133">Transmembrane helix</keyword>
<accession>A0A1I4YQQ9</accession>
<feature type="transmembrane region" description="Helical" evidence="7">
    <location>
        <begin position="230"/>
        <end position="251"/>
    </location>
</feature>
<dbReference type="InterPro" id="IPR035906">
    <property type="entry name" value="MetI-like_sf"/>
</dbReference>
<protein>
    <submittedName>
        <fullName evidence="10">Carbohydrate ABC transporter membrane protein 1, CUT1 family</fullName>
    </submittedName>
</protein>
<feature type="transmembrane region" description="Helical" evidence="7">
    <location>
        <begin position="133"/>
        <end position="153"/>
    </location>
</feature>
<proteinExistence type="inferred from homology"/>
<dbReference type="InterPro" id="IPR051393">
    <property type="entry name" value="ABC_transporter_permease"/>
</dbReference>
<dbReference type="EMBL" id="FOVM01000001">
    <property type="protein sequence ID" value="SFN39960.1"/>
    <property type="molecule type" value="Genomic_DNA"/>
</dbReference>
<comment type="subcellular location">
    <subcellularLocation>
        <location evidence="1 7">Cell membrane</location>
        <topology evidence="1 7">Multi-pass membrane protein</topology>
    </subcellularLocation>
</comment>
<comment type="similarity">
    <text evidence="7">Belongs to the binding-protein-dependent transport system permease family.</text>
</comment>
<dbReference type="SUPFAM" id="SSF161098">
    <property type="entry name" value="MetI-like"/>
    <property type="match status" value="1"/>
</dbReference>
<evidence type="ECO:0000256" key="2">
    <source>
        <dbReference type="ARBA" id="ARBA00022448"/>
    </source>
</evidence>
<reference evidence="11" key="1">
    <citation type="submission" date="2016-10" db="EMBL/GenBank/DDBJ databases">
        <authorList>
            <person name="Varghese N."/>
            <person name="Submissions S."/>
        </authorList>
    </citation>
    <scope>NUCLEOTIDE SEQUENCE [LARGE SCALE GENOMIC DNA]</scope>
    <source>
        <strain evidence="11">CGMCC 1.11101</strain>
    </source>
</reference>
<dbReference type="Gene3D" id="1.10.3720.10">
    <property type="entry name" value="MetI-like"/>
    <property type="match status" value="1"/>
</dbReference>
<keyword evidence="6 7" id="KW-0472">Membrane</keyword>
<dbReference type="PROSITE" id="PS50928">
    <property type="entry name" value="ABC_TM1"/>
    <property type="match status" value="1"/>
</dbReference>
<name>A0A1I4YQQ9_9MICO</name>
<evidence type="ECO:0000313" key="10">
    <source>
        <dbReference type="EMBL" id="SFN39960.1"/>
    </source>
</evidence>
<feature type="transmembrane region" description="Helical" evidence="7">
    <location>
        <begin position="185"/>
        <end position="204"/>
    </location>
</feature>
<dbReference type="GO" id="GO:0005886">
    <property type="term" value="C:plasma membrane"/>
    <property type="evidence" value="ECO:0007669"/>
    <property type="project" value="UniProtKB-SubCell"/>
</dbReference>
<dbReference type="GO" id="GO:0055085">
    <property type="term" value="P:transmembrane transport"/>
    <property type="evidence" value="ECO:0007669"/>
    <property type="project" value="InterPro"/>
</dbReference>
<feature type="transmembrane region" description="Helical" evidence="7">
    <location>
        <begin position="293"/>
        <end position="315"/>
    </location>
</feature>
<organism evidence="10 11">
    <name type="scientific">Mycetocola miduiensis</name>
    <dbReference type="NCBI Taxonomy" id="995034"/>
    <lineage>
        <taxon>Bacteria</taxon>
        <taxon>Bacillati</taxon>
        <taxon>Actinomycetota</taxon>
        <taxon>Actinomycetes</taxon>
        <taxon>Micrococcales</taxon>
        <taxon>Microbacteriaceae</taxon>
        <taxon>Mycetocola</taxon>
    </lineage>
</organism>
<evidence type="ECO:0000256" key="1">
    <source>
        <dbReference type="ARBA" id="ARBA00004651"/>
    </source>
</evidence>
<evidence type="ECO:0000256" key="6">
    <source>
        <dbReference type="ARBA" id="ARBA00023136"/>
    </source>
</evidence>
<keyword evidence="11" id="KW-1185">Reference proteome</keyword>
<evidence type="ECO:0000256" key="8">
    <source>
        <dbReference type="SAM" id="MobiDB-lite"/>
    </source>
</evidence>
<dbReference type="AlphaFoldDB" id="A0A1I4YQQ9"/>
<dbReference type="PANTHER" id="PTHR30193">
    <property type="entry name" value="ABC TRANSPORTER PERMEASE PROTEIN"/>
    <property type="match status" value="1"/>
</dbReference>
<dbReference type="PANTHER" id="PTHR30193:SF1">
    <property type="entry name" value="ABC TRANSPORTER PERMEASE PROTEIN YESP-RELATED"/>
    <property type="match status" value="1"/>
</dbReference>
<sequence length="326" mass="36459">MSIQARLPLRPSSSTKAEGAAPQQGSGRRRTARRDQKYGLLFASPWLIGFVAFIGLPIIASAFYSFTSFNLFQSPEFVGFANYSQLLADDRFYKAVFNTFFLALFGVPLGLALALALALLLNVNVKGQPLYRAVIYLPTIIPTIVVVYVWRWLLNAQYGFINEAISTIGLHRPLWLDDPMWTKPAILIIGFWTIGGTAVIYLAALKEVPAELHEAAKVDGAGPFLRFRHIVWPAITPVTLFQVVVSLIAYLQMFTQPYLLAQEGRNDVGAGPNDSMLTYAMYVYQNAFVYLKMGYASALAWVLFILILVLTFIILKSSKRWVHYGN</sequence>
<evidence type="ECO:0000256" key="7">
    <source>
        <dbReference type="RuleBase" id="RU363032"/>
    </source>
</evidence>
<keyword evidence="2 7" id="KW-0813">Transport</keyword>
<dbReference type="STRING" id="995034.SAMN05216219_0410"/>
<evidence type="ECO:0000259" key="9">
    <source>
        <dbReference type="PROSITE" id="PS50928"/>
    </source>
</evidence>
<evidence type="ECO:0000256" key="3">
    <source>
        <dbReference type="ARBA" id="ARBA00022475"/>
    </source>
</evidence>
<feature type="domain" description="ABC transmembrane type-1" evidence="9">
    <location>
        <begin position="96"/>
        <end position="314"/>
    </location>
</feature>
<evidence type="ECO:0000313" key="11">
    <source>
        <dbReference type="Proteomes" id="UP000198867"/>
    </source>
</evidence>
<dbReference type="InterPro" id="IPR000515">
    <property type="entry name" value="MetI-like"/>
</dbReference>